<feature type="non-terminal residue" evidence="2">
    <location>
        <position position="1"/>
    </location>
</feature>
<gene>
    <name evidence="2" type="ORF">AVDCRST_MAG27-2379</name>
</gene>
<proteinExistence type="predicted"/>
<reference evidence="2" key="1">
    <citation type="submission" date="2020-02" db="EMBL/GenBank/DDBJ databases">
        <authorList>
            <person name="Meier V. D."/>
        </authorList>
    </citation>
    <scope>NUCLEOTIDE SEQUENCE</scope>
    <source>
        <strain evidence="2">AVDCRST_MAG27</strain>
    </source>
</reference>
<dbReference type="AlphaFoldDB" id="A0A6J4IN49"/>
<accession>A0A6J4IN49</accession>
<sequence length="59" mass="6592">AGREAGYRRGALERGRDVPRRGQAGRDREGGRLAPGPAERPARPDRERRRRDCGRQAAL</sequence>
<evidence type="ECO:0000313" key="2">
    <source>
        <dbReference type="EMBL" id="CAA9256978.1"/>
    </source>
</evidence>
<protein>
    <submittedName>
        <fullName evidence="2">Uncharacterized protein</fullName>
    </submittedName>
</protein>
<feature type="non-terminal residue" evidence="2">
    <location>
        <position position="59"/>
    </location>
</feature>
<feature type="compositionally biased region" description="Basic and acidic residues" evidence="1">
    <location>
        <begin position="1"/>
        <end position="31"/>
    </location>
</feature>
<name>A0A6J4IN49_9PROT</name>
<evidence type="ECO:0000256" key="1">
    <source>
        <dbReference type="SAM" id="MobiDB-lite"/>
    </source>
</evidence>
<dbReference type="EMBL" id="CADCTD010000094">
    <property type="protein sequence ID" value="CAA9256978.1"/>
    <property type="molecule type" value="Genomic_DNA"/>
</dbReference>
<feature type="region of interest" description="Disordered" evidence="1">
    <location>
        <begin position="1"/>
        <end position="59"/>
    </location>
</feature>
<organism evidence="2">
    <name type="scientific">uncultured Craurococcus sp</name>
    <dbReference type="NCBI Taxonomy" id="1135998"/>
    <lineage>
        <taxon>Bacteria</taxon>
        <taxon>Pseudomonadati</taxon>
        <taxon>Pseudomonadota</taxon>
        <taxon>Alphaproteobacteria</taxon>
        <taxon>Acetobacterales</taxon>
        <taxon>Acetobacteraceae</taxon>
        <taxon>Craurococcus</taxon>
        <taxon>environmental samples</taxon>
    </lineage>
</organism>